<evidence type="ECO:0000256" key="4">
    <source>
        <dbReference type="ARBA" id="ARBA00023002"/>
    </source>
</evidence>
<proteinExistence type="inferred from homology"/>
<dbReference type="Gene3D" id="3.60.130.10">
    <property type="entry name" value="Clavaminate synthase-like"/>
    <property type="match status" value="1"/>
</dbReference>
<keyword evidence="2" id="KW-0479">Metal-binding</keyword>
<evidence type="ECO:0000256" key="5">
    <source>
        <dbReference type="ARBA" id="ARBA00023004"/>
    </source>
</evidence>
<dbReference type="RefSeq" id="WP_170055213.1">
    <property type="nucleotide sequence ID" value="NZ_JABBKX010000006.1"/>
</dbReference>
<evidence type="ECO:0000256" key="2">
    <source>
        <dbReference type="ARBA" id="ARBA00022723"/>
    </source>
</evidence>
<protein>
    <submittedName>
        <fullName evidence="7">TauD/TfdA family dioxygenase</fullName>
    </submittedName>
</protein>
<comment type="caution">
    <text evidence="7">The sequence shown here is derived from an EMBL/GenBank/DDBJ whole genome shotgun (WGS) entry which is preliminary data.</text>
</comment>
<reference evidence="7 8" key="1">
    <citation type="submission" date="2020-03" db="EMBL/GenBank/DDBJ databases">
        <authorList>
            <person name="Sun Q."/>
        </authorList>
    </citation>
    <scope>NUCLEOTIDE SEQUENCE [LARGE SCALE GENOMIC DNA]</scope>
    <source>
        <strain evidence="7 8">JC162</strain>
    </source>
</reference>
<dbReference type="InterPro" id="IPR003819">
    <property type="entry name" value="TauD/TfdA-like"/>
</dbReference>
<dbReference type="Pfam" id="PF02668">
    <property type="entry name" value="TauD"/>
    <property type="match status" value="1"/>
</dbReference>
<dbReference type="Proteomes" id="UP000548582">
    <property type="component" value="Unassembled WGS sequence"/>
</dbReference>
<evidence type="ECO:0000313" key="8">
    <source>
        <dbReference type="Proteomes" id="UP000548582"/>
    </source>
</evidence>
<dbReference type="AlphaFoldDB" id="A0A848EG27"/>
<dbReference type="GO" id="GO:0046872">
    <property type="term" value="F:metal ion binding"/>
    <property type="evidence" value="ECO:0007669"/>
    <property type="project" value="UniProtKB-KW"/>
</dbReference>
<evidence type="ECO:0000256" key="3">
    <source>
        <dbReference type="ARBA" id="ARBA00022964"/>
    </source>
</evidence>
<evidence type="ECO:0000259" key="6">
    <source>
        <dbReference type="Pfam" id="PF02668"/>
    </source>
</evidence>
<feature type="domain" description="TauD/TfdA-like" evidence="6">
    <location>
        <begin position="4"/>
        <end position="280"/>
    </location>
</feature>
<evidence type="ECO:0000313" key="7">
    <source>
        <dbReference type="EMBL" id="NMJ42982.1"/>
    </source>
</evidence>
<sequence>MLTIRPTGGVLGASVTGIDLSKPLSSPDFAAVLRALGAHGVLCFPGQLLEPAALRDFSLRFGSIQTSLTGKFQEPGIPEVGILSNIVENGQPIGLADAGQDWHTDMSYRDTMGFVNVLNAHKVPRRDGKVLGSTVFANMHAAFDALDAGLKRRLENATATHDFNKFWDMMVKRGTSGRQPLTPEQRAKRPPSVHPVFLTHPITGRKVLYCNPGYAVRINELDEAESDRVLEALFEHQLQPRFLHTHVWSEGDLLIWDNIGTLHNAIPDYGPDEHRLMKRCQVMADKVFQPDFVRQALAA</sequence>
<organism evidence="7 8">
    <name type="scientific">Neoroseomonas marina</name>
    <dbReference type="NCBI Taxonomy" id="1232220"/>
    <lineage>
        <taxon>Bacteria</taxon>
        <taxon>Pseudomonadati</taxon>
        <taxon>Pseudomonadota</taxon>
        <taxon>Alphaproteobacteria</taxon>
        <taxon>Acetobacterales</taxon>
        <taxon>Acetobacteraceae</taxon>
        <taxon>Neoroseomonas</taxon>
    </lineage>
</organism>
<gene>
    <name evidence="7" type="ORF">GWK16_17170</name>
</gene>
<keyword evidence="5" id="KW-0408">Iron</keyword>
<dbReference type="PANTHER" id="PTHR43779">
    <property type="entry name" value="DIOXYGENASE RV0097-RELATED"/>
    <property type="match status" value="1"/>
</dbReference>
<accession>A0A848EG27</accession>
<keyword evidence="4" id="KW-0560">Oxidoreductase</keyword>
<dbReference type="InterPro" id="IPR051178">
    <property type="entry name" value="TfdA_dioxygenase"/>
</dbReference>
<dbReference type="EMBL" id="JABBKX010000006">
    <property type="protein sequence ID" value="NMJ42982.1"/>
    <property type="molecule type" value="Genomic_DNA"/>
</dbReference>
<name>A0A848EG27_9PROT</name>
<dbReference type="GO" id="GO:0016706">
    <property type="term" value="F:2-oxoglutarate-dependent dioxygenase activity"/>
    <property type="evidence" value="ECO:0007669"/>
    <property type="project" value="UniProtKB-ARBA"/>
</dbReference>
<dbReference type="InterPro" id="IPR042098">
    <property type="entry name" value="TauD-like_sf"/>
</dbReference>
<comment type="similarity">
    <text evidence="1">Belongs to the TfdA dioxygenase family.</text>
</comment>
<keyword evidence="8" id="KW-1185">Reference proteome</keyword>
<evidence type="ECO:0000256" key="1">
    <source>
        <dbReference type="ARBA" id="ARBA00005896"/>
    </source>
</evidence>
<dbReference type="SUPFAM" id="SSF51197">
    <property type="entry name" value="Clavaminate synthase-like"/>
    <property type="match status" value="1"/>
</dbReference>
<keyword evidence="3 7" id="KW-0223">Dioxygenase</keyword>
<dbReference type="PANTHER" id="PTHR43779:SF3">
    <property type="entry name" value="(3R)-3-[(CARBOXYMETHYL)AMINO]FATTY ACID OXYGENASE_DECARBOXYLASE"/>
    <property type="match status" value="1"/>
</dbReference>